<comment type="caution">
    <text evidence="2">The sequence shown here is derived from an EMBL/GenBank/DDBJ whole genome shotgun (WGS) entry which is preliminary data.</text>
</comment>
<sequence>MSGYSRHDDFGLEERRGGDRWFRVALKALGVAFWGLVSFGLTFVELLAEIAAPLLLMLGALWWAALQVIAALPVPAEMQPMVAAVPTRLVAAGYVLTPGGMIVQGLWLVAVVAACRTLNGIIFKQT</sequence>
<keyword evidence="1" id="KW-1133">Transmembrane helix</keyword>
<evidence type="ECO:0008006" key="4">
    <source>
        <dbReference type="Google" id="ProtNLM"/>
    </source>
</evidence>
<dbReference type="RefSeq" id="WP_207416688.1">
    <property type="nucleotide sequence ID" value="NZ_CP061177.1"/>
</dbReference>
<proteinExistence type="predicted"/>
<gene>
    <name evidence="2" type="ORF">IAI61_09035</name>
</gene>
<evidence type="ECO:0000256" key="1">
    <source>
        <dbReference type="SAM" id="Phobius"/>
    </source>
</evidence>
<reference evidence="2 3" key="1">
    <citation type="submission" date="2020-09" db="EMBL/GenBank/DDBJ databases">
        <title>Roseomonas.</title>
        <authorList>
            <person name="Zhu W."/>
        </authorList>
    </citation>
    <scope>NUCLEOTIDE SEQUENCE [LARGE SCALE GENOMIC DNA]</scope>
    <source>
        <strain evidence="2 3">573</strain>
    </source>
</reference>
<keyword evidence="1" id="KW-0812">Transmembrane</keyword>
<accession>A0ABS3KP19</accession>
<evidence type="ECO:0000313" key="2">
    <source>
        <dbReference type="EMBL" id="MBO1079174.1"/>
    </source>
</evidence>
<keyword evidence="3" id="KW-1185">Reference proteome</keyword>
<feature type="transmembrane region" description="Helical" evidence="1">
    <location>
        <begin position="21"/>
        <end position="44"/>
    </location>
</feature>
<keyword evidence="1" id="KW-0472">Membrane</keyword>
<dbReference type="Proteomes" id="UP001518989">
    <property type="component" value="Unassembled WGS sequence"/>
</dbReference>
<dbReference type="EMBL" id="JACTNG010000004">
    <property type="protein sequence ID" value="MBO1079174.1"/>
    <property type="molecule type" value="Genomic_DNA"/>
</dbReference>
<feature type="transmembrane region" description="Helical" evidence="1">
    <location>
        <begin position="50"/>
        <end position="72"/>
    </location>
</feature>
<protein>
    <recommendedName>
        <fullName evidence="4">DUF2975 domain-containing protein</fullName>
    </recommendedName>
</protein>
<organism evidence="2 3">
    <name type="scientific">Roseomonas haemaphysalidis</name>
    <dbReference type="NCBI Taxonomy" id="2768162"/>
    <lineage>
        <taxon>Bacteria</taxon>
        <taxon>Pseudomonadati</taxon>
        <taxon>Pseudomonadota</taxon>
        <taxon>Alphaproteobacteria</taxon>
        <taxon>Acetobacterales</taxon>
        <taxon>Roseomonadaceae</taxon>
        <taxon>Roseomonas</taxon>
    </lineage>
</organism>
<name>A0ABS3KP19_9PROT</name>
<evidence type="ECO:0000313" key="3">
    <source>
        <dbReference type="Proteomes" id="UP001518989"/>
    </source>
</evidence>